<dbReference type="InterPro" id="IPR017853">
    <property type="entry name" value="GH"/>
</dbReference>
<accession>A0A1N7LCN6</accession>
<gene>
    <name evidence="2" type="ORF">SAMN05421790_10496</name>
</gene>
<dbReference type="RefSeq" id="WP_234992572.1">
    <property type="nucleotide sequence ID" value="NZ_CP048103.1"/>
</dbReference>
<dbReference type="InterPro" id="IPR013783">
    <property type="entry name" value="Ig-like_fold"/>
</dbReference>
<dbReference type="PROSITE" id="PS50853">
    <property type="entry name" value="FN3"/>
    <property type="match status" value="1"/>
</dbReference>
<name>A0A1N7LCN6_9BACL</name>
<dbReference type="CDD" id="cd00063">
    <property type="entry name" value="FN3"/>
    <property type="match status" value="1"/>
</dbReference>
<dbReference type="EMBL" id="FTOD01000004">
    <property type="protein sequence ID" value="SIS71642.1"/>
    <property type="molecule type" value="Genomic_DNA"/>
</dbReference>
<proteinExistence type="predicted"/>
<evidence type="ECO:0000313" key="3">
    <source>
        <dbReference type="Proteomes" id="UP000186795"/>
    </source>
</evidence>
<organism evidence="2 3">
    <name type="scientific">Kroppenstedtia eburnea</name>
    <dbReference type="NCBI Taxonomy" id="714067"/>
    <lineage>
        <taxon>Bacteria</taxon>
        <taxon>Bacillati</taxon>
        <taxon>Bacillota</taxon>
        <taxon>Bacilli</taxon>
        <taxon>Bacillales</taxon>
        <taxon>Thermoactinomycetaceae</taxon>
        <taxon>Kroppenstedtia</taxon>
    </lineage>
</organism>
<evidence type="ECO:0000259" key="1">
    <source>
        <dbReference type="PROSITE" id="PS50853"/>
    </source>
</evidence>
<evidence type="ECO:0000313" key="2">
    <source>
        <dbReference type="EMBL" id="SIS71642.1"/>
    </source>
</evidence>
<dbReference type="Pfam" id="PF17957">
    <property type="entry name" value="Big_7"/>
    <property type="match status" value="1"/>
</dbReference>
<protein>
    <recommendedName>
        <fullName evidence="1">Fibronectin type-III domain-containing protein</fullName>
    </recommendedName>
</protein>
<dbReference type="SUPFAM" id="SSF49265">
    <property type="entry name" value="Fibronectin type III"/>
    <property type="match status" value="1"/>
</dbReference>
<sequence>MQSRKAKRLWMFAVILILTLVLVHPLHPPQVSAAAELTIDSHSDGQQVPVGKVRISGSFTHVHDIQLVINGSKLISARMENADQGTGTWYYDLDTSRYDGEIDITAKGIDADTRGGVLSDPIRLVVDNPPVNIPTVNITDPADGSKVKKKVKVNVSVNAKNPIKEVQVRVNGGAWHAAARKNSQYVYEWESSGIGDKTCSLEAKAMDSRGNVGKSMTTYVKVGAGTKEAITVKSQDRAMWIWENASYNLFLNPGSRTVLDAMAKDTATFDSDPITTLYVGVDKLDGMNILEEDPDKVRDFVSWAHGKGYQVQATIAGGTVIPYWATYPRYHGAAVREMEKVINYNIASAPDERFDGVNVDIEPYILPDFKTKKPHIQTAYLDLLEKMIQRRDTAGYNIPFGPAIPRWYDSSENAADIPWRGEEKWLSEHIQDISDYIAIMDYRDQAEGPAGIIAQAQGEIDYAKKIGKPRSVVIGVETKDIADGSDPETITFREEGRTYMERELDKVYTAFGNNPAFAGIAMHHYDSIRDLPSVWGPNMRKWEPPADTTPPSALSSNPVAEASTYERINLRYGRAFDNTEVEEYWIYRSTTPGFTPGPSNLAGTSRGLSYSDHGLLPDTTYYYKVAAVDVKGNRGPVSGETSATTHHTTLKPMIIRDWKIHYDGTKMTVSMKVADRETGQGVPAAVAGRFTYMSGKYIQQPTAADGTWTAASQALPYQAGEAGFEPRRITADGYYWAAAYDPPRIRSATWMKKSPSPKMPMSAAGAMQIPIMVSAPCWR</sequence>
<dbReference type="Proteomes" id="UP000186795">
    <property type="component" value="Unassembled WGS sequence"/>
</dbReference>
<dbReference type="SUPFAM" id="SSF51445">
    <property type="entry name" value="(Trans)glycosidases"/>
    <property type="match status" value="1"/>
</dbReference>
<dbReference type="InterPro" id="IPR036116">
    <property type="entry name" value="FN3_sf"/>
</dbReference>
<feature type="domain" description="Fibronectin type-III" evidence="1">
    <location>
        <begin position="550"/>
        <end position="648"/>
    </location>
</feature>
<reference evidence="3" key="1">
    <citation type="submission" date="2017-01" db="EMBL/GenBank/DDBJ databases">
        <authorList>
            <person name="Varghese N."/>
            <person name="Submissions S."/>
        </authorList>
    </citation>
    <scope>NUCLEOTIDE SEQUENCE [LARGE SCALE GENOMIC DNA]</scope>
    <source>
        <strain evidence="3">DSM 45196</strain>
    </source>
</reference>
<keyword evidence="3" id="KW-1185">Reference proteome</keyword>
<dbReference type="AlphaFoldDB" id="A0A1N7LCN6"/>
<dbReference type="Gene3D" id="2.60.40.10">
    <property type="entry name" value="Immunoglobulins"/>
    <property type="match status" value="2"/>
</dbReference>
<dbReference type="InterPro" id="IPR003961">
    <property type="entry name" value="FN3_dom"/>
</dbReference>